<evidence type="ECO:0000313" key="3">
    <source>
        <dbReference type="EMBL" id="SNZ10639.1"/>
    </source>
</evidence>
<feature type="transmembrane region" description="Helical" evidence="2">
    <location>
        <begin position="20"/>
        <end position="43"/>
    </location>
</feature>
<keyword evidence="2" id="KW-0472">Membrane</keyword>
<name>A0A285NME2_9AQUI</name>
<dbReference type="EMBL" id="OBEN01000001">
    <property type="protein sequence ID" value="SNZ10639.1"/>
    <property type="molecule type" value="Genomic_DNA"/>
</dbReference>
<dbReference type="Proteomes" id="UP000218627">
    <property type="component" value="Unassembled WGS sequence"/>
</dbReference>
<keyword evidence="2" id="KW-1133">Transmembrane helix</keyword>
<dbReference type="AlphaFoldDB" id="A0A285NME2"/>
<dbReference type="RefSeq" id="WP_096599815.1">
    <property type="nucleotide sequence ID" value="NZ_OBEN01000001.1"/>
</dbReference>
<keyword evidence="2" id="KW-0812">Transmembrane</keyword>
<evidence type="ECO:0000256" key="1">
    <source>
        <dbReference type="SAM" id="Coils"/>
    </source>
</evidence>
<evidence type="ECO:0000256" key="2">
    <source>
        <dbReference type="SAM" id="Phobius"/>
    </source>
</evidence>
<keyword evidence="4" id="KW-1185">Reference proteome</keyword>
<reference evidence="4" key="1">
    <citation type="submission" date="2017-09" db="EMBL/GenBank/DDBJ databases">
        <authorList>
            <person name="Varghese N."/>
            <person name="Submissions S."/>
        </authorList>
    </citation>
    <scope>NUCLEOTIDE SEQUENCE [LARGE SCALE GENOMIC DNA]</scope>
    <source>
        <strain evidence="4">DSM 2913</strain>
    </source>
</reference>
<gene>
    <name evidence="3" type="ORF">SAMN06265353_0009</name>
</gene>
<keyword evidence="1" id="KW-0175">Coiled coil</keyword>
<feature type="coiled-coil region" evidence="1">
    <location>
        <begin position="45"/>
        <end position="79"/>
    </location>
</feature>
<proteinExistence type="predicted"/>
<accession>A0A285NME2</accession>
<evidence type="ECO:0000313" key="4">
    <source>
        <dbReference type="Proteomes" id="UP000218627"/>
    </source>
</evidence>
<sequence length="109" mass="12897">MRQSSEGKRNFGGLSPESLPLVFMLVVVILTVYNLFFSTFNIFNILKMQKSLHSIDKKLEEVKNKNAKLENMLDLVNKYPDTYKERFIRRYMQLQKKDEKIILFSDDAN</sequence>
<protein>
    <submittedName>
        <fullName evidence="3">Septum formation initiator</fullName>
    </submittedName>
</protein>
<organism evidence="3 4">
    <name type="scientific">Hydrogenobacter hydrogenophilus</name>
    <dbReference type="NCBI Taxonomy" id="35835"/>
    <lineage>
        <taxon>Bacteria</taxon>
        <taxon>Pseudomonadati</taxon>
        <taxon>Aquificota</taxon>
        <taxon>Aquificia</taxon>
        <taxon>Aquificales</taxon>
        <taxon>Aquificaceae</taxon>
        <taxon>Hydrogenobacter</taxon>
    </lineage>
</organism>
<dbReference type="OrthoDB" id="15600at2"/>